<keyword evidence="2" id="KW-1185">Reference proteome</keyword>
<evidence type="ECO:0000313" key="1">
    <source>
        <dbReference type="EMBL" id="QEG14532.1"/>
    </source>
</evidence>
<proteinExistence type="predicted"/>
<protein>
    <submittedName>
        <fullName evidence="1">Uncharacterized protein</fullName>
    </submittedName>
</protein>
<dbReference type="Proteomes" id="UP000322887">
    <property type="component" value="Chromosome"/>
</dbReference>
<sequence length="81" mass="9464">MISALMSRARGPVFLHLQKLNQCRSQHYQSLSFPYDFSKYLLKHVVRIDTHRPGIVLRHPDVASLSTHINLYRHPILFISP</sequence>
<accession>A0ABX5YFM1</accession>
<reference evidence="1 2" key="1">
    <citation type="submission" date="2019-08" db="EMBL/GenBank/DDBJ databases">
        <title>Deep-cultivation of Planctomycetes and their phenomic and genomic characterization uncovers novel biology.</title>
        <authorList>
            <person name="Wiegand S."/>
            <person name="Jogler M."/>
            <person name="Boedeker C."/>
            <person name="Pinto D."/>
            <person name="Vollmers J."/>
            <person name="Rivas-Marin E."/>
            <person name="Kohn T."/>
            <person name="Peeters S.H."/>
            <person name="Heuer A."/>
            <person name="Rast P."/>
            <person name="Oberbeckmann S."/>
            <person name="Bunk B."/>
            <person name="Jeske O."/>
            <person name="Meyerdierks A."/>
            <person name="Storesund J.E."/>
            <person name="Kallscheuer N."/>
            <person name="Luecker S."/>
            <person name="Lage O.M."/>
            <person name="Pohl T."/>
            <person name="Merkel B.J."/>
            <person name="Hornburger P."/>
            <person name="Mueller R.-W."/>
            <person name="Bruemmer F."/>
            <person name="Labrenz M."/>
            <person name="Spormann A.M."/>
            <person name="Op den Camp H."/>
            <person name="Overmann J."/>
            <person name="Amann R."/>
            <person name="Jetten M.S.M."/>
            <person name="Mascher T."/>
            <person name="Medema M.H."/>
            <person name="Devos D.P."/>
            <person name="Kaster A.-K."/>
            <person name="Ovreas L."/>
            <person name="Rohde M."/>
            <person name="Galperin M.Y."/>
            <person name="Jogler C."/>
        </authorList>
    </citation>
    <scope>NUCLEOTIDE SEQUENCE [LARGE SCALE GENOMIC DNA]</scope>
    <source>
        <strain evidence="1 2">DSM 8797</strain>
    </source>
</reference>
<evidence type="ECO:0000313" key="2">
    <source>
        <dbReference type="Proteomes" id="UP000322887"/>
    </source>
</evidence>
<name>A0ABX5YFM1_9PLAN</name>
<organism evidence="1 2">
    <name type="scientific">Gimesia maris</name>
    <dbReference type="NCBI Taxonomy" id="122"/>
    <lineage>
        <taxon>Bacteria</taxon>
        <taxon>Pseudomonadati</taxon>
        <taxon>Planctomycetota</taxon>
        <taxon>Planctomycetia</taxon>
        <taxon>Planctomycetales</taxon>
        <taxon>Planctomycetaceae</taxon>
        <taxon>Gimesia</taxon>
    </lineage>
</organism>
<gene>
    <name evidence="1" type="ORF">GmarT_03670</name>
</gene>
<dbReference type="EMBL" id="CP042910">
    <property type="protein sequence ID" value="QEG14532.1"/>
    <property type="molecule type" value="Genomic_DNA"/>
</dbReference>